<dbReference type="EMBL" id="AP035789">
    <property type="protein sequence ID" value="BFO80386.1"/>
    <property type="molecule type" value="Genomic_DNA"/>
</dbReference>
<sequence length="127" mass="14651">MAQYENLPVFKATYDLLLDVYARTKNVPRDLRYTLVQDLKNGLTDLLVLIYKANSCREKEPVLRECLDRFLAVRLRIRLLKDMHHISVSQFAQLALKTETISKQLTAWHKYAATNIKPPPTPPKGGE</sequence>
<dbReference type="SUPFAM" id="SSF158446">
    <property type="entry name" value="IVS-encoded protein-like"/>
    <property type="match status" value="1"/>
</dbReference>
<dbReference type="Pfam" id="PF22296">
    <property type="entry name" value="bAvd"/>
    <property type="match status" value="1"/>
</dbReference>
<proteinExistence type="predicted"/>
<organism evidence="2">
    <name type="scientific">Prevotella sp. GTC17262</name>
    <dbReference type="NCBI Taxonomy" id="3236797"/>
    <lineage>
        <taxon>Bacteria</taxon>
        <taxon>Pseudomonadati</taxon>
        <taxon>Bacteroidota</taxon>
        <taxon>Bacteroidia</taxon>
        <taxon>Bacteroidales</taxon>
        <taxon>Prevotellaceae</taxon>
        <taxon>Prevotella</taxon>
    </lineage>
</organism>
<feature type="domain" description="bAvd-like" evidence="1">
    <location>
        <begin position="12"/>
        <end position="111"/>
    </location>
</feature>
<evidence type="ECO:0000259" key="1">
    <source>
        <dbReference type="Pfam" id="PF22296"/>
    </source>
</evidence>
<evidence type="ECO:0000313" key="2">
    <source>
        <dbReference type="EMBL" id="BFO80386.1"/>
    </source>
</evidence>
<dbReference type="Gene3D" id="1.20.1440.60">
    <property type="entry name" value="23S rRNA-intervening sequence"/>
    <property type="match status" value="1"/>
</dbReference>
<dbReference type="InterPro" id="IPR036583">
    <property type="entry name" value="23S_rRNA_IVS_sf"/>
</dbReference>
<gene>
    <name evidence="2" type="ORF">GTC17262_05770</name>
</gene>
<name>A0AB33JDV2_9BACT</name>
<dbReference type="InterPro" id="IPR055360">
    <property type="entry name" value="bAvd"/>
</dbReference>
<accession>A0AB33JDV2</accession>
<protein>
    <submittedName>
        <fullName evidence="2">Four helix bundle protein</fullName>
    </submittedName>
</protein>
<reference evidence="2" key="1">
    <citation type="submission" date="2024-07" db="EMBL/GenBank/DDBJ databases">
        <title>Complete genome sequence of Prevotella sp. YM-2024 GTC17262.</title>
        <authorList>
            <person name="Hayashi M."/>
            <person name="Muto Y."/>
            <person name="Tanaka K."/>
            <person name="Niwa H."/>
        </authorList>
    </citation>
    <scope>NUCLEOTIDE SEQUENCE</scope>
    <source>
        <strain evidence="2">GTC17262</strain>
    </source>
</reference>
<dbReference type="AlphaFoldDB" id="A0AB33JDV2"/>
<dbReference type="CDD" id="cd16376">
    <property type="entry name" value="Avd_like"/>
    <property type="match status" value="1"/>
</dbReference>